<accession>A0A1H3P7V4</accession>
<proteinExistence type="predicted"/>
<name>A0A1H3P7V4_9BACT</name>
<evidence type="ECO:0000313" key="2">
    <source>
        <dbReference type="EMBL" id="SDY97186.1"/>
    </source>
</evidence>
<feature type="signal peptide" evidence="1">
    <location>
        <begin position="1"/>
        <end position="20"/>
    </location>
</feature>
<evidence type="ECO:0000256" key="1">
    <source>
        <dbReference type="SAM" id="SignalP"/>
    </source>
</evidence>
<comment type="caution">
    <text evidence="2">The sequence shown here is derived from an EMBL/GenBank/DDBJ whole genome shotgun (WGS) entry which is preliminary data.</text>
</comment>
<dbReference type="Proteomes" id="UP000199663">
    <property type="component" value="Unassembled WGS sequence"/>
</dbReference>
<feature type="chain" id="PRO_5045861071" description="Antitoxin component YwqK of YwqJK toxin-antitoxin module" evidence="1">
    <location>
        <begin position="21"/>
        <end position="286"/>
    </location>
</feature>
<gene>
    <name evidence="2" type="ORF">SAMN05444412_104109</name>
</gene>
<evidence type="ECO:0000313" key="3">
    <source>
        <dbReference type="Proteomes" id="UP000199663"/>
    </source>
</evidence>
<reference evidence="2 3" key="1">
    <citation type="submission" date="2016-10" db="EMBL/GenBank/DDBJ databases">
        <authorList>
            <person name="Varghese N."/>
            <person name="Submissions S."/>
        </authorList>
    </citation>
    <scope>NUCLEOTIDE SEQUENCE [LARGE SCALE GENOMIC DNA]</scope>
    <source>
        <strain evidence="2 3">DSM 17997</strain>
    </source>
</reference>
<keyword evidence="3" id="KW-1185">Reference proteome</keyword>
<organism evidence="2 3">
    <name type="scientific">Rhodonellum ikkaensis</name>
    <dbReference type="NCBI Taxonomy" id="336829"/>
    <lineage>
        <taxon>Bacteria</taxon>
        <taxon>Pseudomonadati</taxon>
        <taxon>Bacteroidota</taxon>
        <taxon>Cytophagia</taxon>
        <taxon>Cytophagales</taxon>
        <taxon>Cytophagaceae</taxon>
        <taxon>Rhodonellum</taxon>
    </lineage>
</organism>
<dbReference type="Gene3D" id="3.90.930.1">
    <property type="match status" value="1"/>
</dbReference>
<dbReference type="EMBL" id="FNQC01000004">
    <property type="protein sequence ID" value="SDY97186.1"/>
    <property type="molecule type" value="Genomic_DNA"/>
</dbReference>
<evidence type="ECO:0008006" key="4">
    <source>
        <dbReference type="Google" id="ProtNLM"/>
    </source>
</evidence>
<protein>
    <recommendedName>
        <fullName evidence="4">Antitoxin component YwqK of YwqJK toxin-antitoxin module</fullName>
    </recommendedName>
</protein>
<sequence>MKTPFLLLCLAIFGSSAVFGQEKQIQENTDPDSSGIVQDRLLPSSLPLLLFDDKAKEEKKKAGKKKIKKNIFFGERTTKGFTKQTIRNQTQYQFFHFTTQKRIVDPYIRDIFWFETKEKTIKNKDFDPTKGYLLHGPYEKIIDEHVVEKGMFYYGTKHGTWLVYDNKSILVDKGHYSEGWPKDSRVTYYTGDNKKIEKIIPVEYSLFEGNFFHFYENGQIAVTGEFRFGEKIGLWTEYWDTKNTKAIRKREIVYQERPLTKNYRPFIRAEWDKEGNLVYRNERQNE</sequence>
<keyword evidence="1" id="KW-0732">Signal</keyword>
<dbReference type="SUPFAM" id="SSF82185">
    <property type="entry name" value="Histone H3 K4-specific methyltransferase SET7/9 N-terminal domain"/>
    <property type="match status" value="1"/>
</dbReference>